<comment type="similarity">
    <text evidence="2">Belongs to the TRM6/GCD10 family.</text>
</comment>
<organism evidence="7">
    <name type="scientific">Culicoides sonorensis</name>
    <name type="common">Biting midge</name>
    <dbReference type="NCBI Taxonomy" id="179676"/>
    <lineage>
        <taxon>Eukaryota</taxon>
        <taxon>Metazoa</taxon>
        <taxon>Ecdysozoa</taxon>
        <taxon>Arthropoda</taxon>
        <taxon>Hexapoda</taxon>
        <taxon>Insecta</taxon>
        <taxon>Pterygota</taxon>
        <taxon>Neoptera</taxon>
        <taxon>Endopterygota</taxon>
        <taxon>Diptera</taxon>
        <taxon>Nematocera</taxon>
        <taxon>Chironomoidea</taxon>
        <taxon>Ceratopogonidae</taxon>
        <taxon>Ceratopogoninae</taxon>
        <taxon>Culicoides</taxon>
        <taxon>Monoculicoides</taxon>
    </lineage>
</organism>
<dbReference type="OMA" id="PLIDCYT"/>
<evidence type="ECO:0000256" key="4">
    <source>
        <dbReference type="ARBA" id="ARBA00022694"/>
    </source>
</evidence>
<evidence type="ECO:0000256" key="1">
    <source>
        <dbReference type="ARBA" id="ARBA00004123"/>
    </source>
</evidence>
<dbReference type="PANTHER" id="PTHR12945:SF0">
    <property type="entry name" value="TRNA (ADENINE(58)-N(1))-METHYLTRANSFERASE NON-CATALYTIC SUBUNIT TRM6"/>
    <property type="match status" value="1"/>
</dbReference>
<reference evidence="7" key="1">
    <citation type="submission" date="2018-04" db="EMBL/GenBank/DDBJ databases">
        <authorList>
            <person name="Go L.Y."/>
            <person name="Mitchell J.A."/>
        </authorList>
    </citation>
    <scope>NUCLEOTIDE SEQUENCE</scope>
    <source>
        <tissue evidence="7">Whole organism</tissue>
    </source>
</reference>
<dbReference type="GO" id="GO:0005634">
    <property type="term" value="C:nucleus"/>
    <property type="evidence" value="ECO:0007669"/>
    <property type="project" value="UniProtKB-SubCell"/>
</dbReference>
<proteinExistence type="inferred from homology"/>
<dbReference type="PANTHER" id="PTHR12945">
    <property type="entry name" value="TRANSLATION INITIATION FACTOR EIF3-RELATED"/>
    <property type="match status" value="1"/>
</dbReference>
<dbReference type="InterPro" id="IPR017423">
    <property type="entry name" value="TRM6"/>
</dbReference>
<keyword evidence="5" id="KW-0539">Nucleus</keyword>
<dbReference type="InterPro" id="IPR029063">
    <property type="entry name" value="SAM-dependent_MTases_sf"/>
</dbReference>
<gene>
    <name evidence="7" type="primary">CSON000135</name>
</gene>
<accession>A0A336K501</accession>
<evidence type="ECO:0000256" key="6">
    <source>
        <dbReference type="ARBA" id="ARBA00032319"/>
    </source>
</evidence>
<evidence type="ECO:0000256" key="3">
    <source>
        <dbReference type="ARBA" id="ARBA00021704"/>
    </source>
</evidence>
<evidence type="ECO:0000256" key="2">
    <source>
        <dbReference type="ARBA" id="ARBA00008320"/>
    </source>
</evidence>
<name>A0A336K501_CULSO</name>
<evidence type="ECO:0000256" key="5">
    <source>
        <dbReference type="ARBA" id="ARBA00023242"/>
    </source>
</evidence>
<dbReference type="AlphaFoldDB" id="A0A336K501"/>
<evidence type="ECO:0000313" key="7">
    <source>
        <dbReference type="EMBL" id="SSW99587.1"/>
    </source>
</evidence>
<dbReference type="GO" id="GO:0030488">
    <property type="term" value="P:tRNA methylation"/>
    <property type="evidence" value="ECO:0007669"/>
    <property type="project" value="InterPro"/>
</dbReference>
<dbReference type="Gene3D" id="3.40.50.150">
    <property type="entry name" value="Vaccinia Virus protein VP39"/>
    <property type="match status" value="1"/>
</dbReference>
<evidence type="ECO:0000313" key="8">
    <source>
        <dbReference type="EMBL" id="SSX19967.1"/>
    </source>
</evidence>
<dbReference type="Pfam" id="PF04189">
    <property type="entry name" value="Gcd10p"/>
    <property type="match status" value="1"/>
</dbReference>
<dbReference type="EMBL" id="UFQT01000101">
    <property type="protein sequence ID" value="SSX19967.1"/>
    <property type="molecule type" value="Genomic_DNA"/>
</dbReference>
<dbReference type="GO" id="GO:0031515">
    <property type="term" value="C:tRNA (m1A) methyltransferase complex"/>
    <property type="evidence" value="ECO:0007669"/>
    <property type="project" value="InterPro"/>
</dbReference>
<reference evidence="8" key="2">
    <citation type="submission" date="2018-07" db="EMBL/GenBank/DDBJ databases">
        <authorList>
            <person name="Quirk P.G."/>
            <person name="Krulwich T.A."/>
        </authorList>
    </citation>
    <scope>NUCLEOTIDE SEQUENCE</scope>
</reference>
<dbReference type="EMBL" id="UFQS01000101">
    <property type="protein sequence ID" value="SSW99587.1"/>
    <property type="molecule type" value="Genomic_DNA"/>
</dbReference>
<comment type="subcellular location">
    <subcellularLocation>
        <location evidence="1">Nucleus</location>
    </subcellularLocation>
</comment>
<protein>
    <recommendedName>
        <fullName evidence="3">tRNA (adenine(58)-N(1))-methyltransferase non-catalytic subunit TRM6</fullName>
    </recommendedName>
    <alternativeName>
        <fullName evidence="6">tRNA(m1A58)-methyltransferase subunit TRM6</fullName>
    </alternativeName>
</protein>
<sequence length="412" mass="47355">MNSDIIKQGDYVIIQRQKFTRLCKFASSETTVGLGKETIELRTIEGQQFFTTFKMVSKSQSQPKKRLYILEPCHEITSDIRAFLKNRDCGKDNRDIKINDNSQNLSQEEIEELRKSGVSSSNIIGQLVQNSKTFTSKTEFGQEKYLKKKERKYFEYVQVKKPNIRLIADILYRQDPEKILWIRQDTLSQLLTYSNINDTGVYLLYESGTQGLLPAAIMNAIGAKTKGKLIHMHQGPFAQKLALQALNLDDEQTSRCLSVNIFSSLKLYHNRVPDEEIEEPPKKLIKLDQNSAEIINDQSNVKPKWYYENLEVVNILDNKVDGLIIVSREHPWSILTNLLPFVKPNRNIVVFHNVKEVLTDVFLDLKSGTRVTSVKLISNWMRNYQVLPNRTHPEVQMGGNSGYLLTGIVVEQ</sequence>
<keyword evidence="4" id="KW-0819">tRNA processing</keyword>
<dbReference type="VEuPathDB" id="VectorBase:CSON000135"/>